<dbReference type="Pfam" id="PF09369">
    <property type="entry name" value="MZB"/>
    <property type="match status" value="1"/>
</dbReference>
<feature type="domain" description="Helicase ATP-binding" evidence="3">
    <location>
        <begin position="100"/>
        <end position="374"/>
    </location>
</feature>
<dbReference type="GO" id="GO:0003676">
    <property type="term" value="F:nucleic acid binding"/>
    <property type="evidence" value="ECO:0007669"/>
    <property type="project" value="InterPro"/>
</dbReference>
<evidence type="ECO:0000259" key="4">
    <source>
        <dbReference type="PROSITE" id="PS51194"/>
    </source>
</evidence>
<dbReference type="Proteomes" id="UP001144256">
    <property type="component" value="Unassembled WGS sequence"/>
</dbReference>
<feature type="domain" description="Helicase C-terminal" evidence="4">
    <location>
        <begin position="998"/>
        <end position="1176"/>
    </location>
</feature>
<dbReference type="InterPro" id="IPR027417">
    <property type="entry name" value="P-loop_NTPase"/>
</dbReference>
<evidence type="ECO:0000256" key="2">
    <source>
        <dbReference type="ARBA" id="ARBA00022840"/>
    </source>
</evidence>
<dbReference type="InterPro" id="IPR014001">
    <property type="entry name" value="Helicase_ATP-bd"/>
</dbReference>
<reference evidence="5" key="1">
    <citation type="submission" date="2022-06" db="EMBL/GenBank/DDBJ databases">
        <title>Vallitalea longa sp. nov., an anaerobic bacterium isolated from marine sediment.</title>
        <authorList>
            <person name="Hirano S."/>
            <person name="Terahara T."/>
            <person name="Mori K."/>
            <person name="Hamada M."/>
            <person name="Matsumoto R."/>
            <person name="Kobayashi T."/>
        </authorList>
    </citation>
    <scope>NUCLEOTIDE SEQUENCE</scope>
    <source>
        <strain evidence="5">SH18-1</strain>
    </source>
</reference>
<dbReference type="GO" id="GO:0043138">
    <property type="term" value="F:3'-5' DNA helicase activity"/>
    <property type="evidence" value="ECO:0007669"/>
    <property type="project" value="TreeGrafter"/>
</dbReference>
<accession>A0A9W5YG87</accession>
<comment type="caution">
    <text evidence="5">The sequence shown here is derived from an EMBL/GenBank/DDBJ whole genome shotgun (WGS) entry which is preliminary data.</text>
</comment>
<dbReference type="Pfam" id="PF00271">
    <property type="entry name" value="Helicase_C"/>
    <property type="match status" value="1"/>
</dbReference>
<dbReference type="InterPro" id="IPR011545">
    <property type="entry name" value="DEAD/DEAH_box_helicase_dom"/>
</dbReference>
<dbReference type="GO" id="GO:0006289">
    <property type="term" value="P:nucleotide-excision repair"/>
    <property type="evidence" value="ECO:0007669"/>
    <property type="project" value="TreeGrafter"/>
</dbReference>
<evidence type="ECO:0000259" key="3">
    <source>
        <dbReference type="PROSITE" id="PS51192"/>
    </source>
</evidence>
<dbReference type="Pfam" id="PF00270">
    <property type="entry name" value="DEAD"/>
    <property type="match status" value="1"/>
</dbReference>
<keyword evidence="1" id="KW-0547">Nucleotide-binding</keyword>
<organism evidence="5 6">
    <name type="scientific">Vallitalea longa</name>
    <dbReference type="NCBI Taxonomy" id="2936439"/>
    <lineage>
        <taxon>Bacteria</taxon>
        <taxon>Bacillati</taxon>
        <taxon>Bacillota</taxon>
        <taxon>Clostridia</taxon>
        <taxon>Lachnospirales</taxon>
        <taxon>Vallitaleaceae</taxon>
        <taxon>Vallitalea</taxon>
    </lineage>
</organism>
<evidence type="ECO:0000256" key="1">
    <source>
        <dbReference type="ARBA" id="ARBA00022741"/>
    </source>
</evidence>
<name>A0A9W5YG87_9FIRM</name>
<sequence length="1760" mass="202282">MSEIGIRKTHDSLKKQLIDYIKAQYLAENDLLMDAADELLLEKEVLYQEPYIEVTKNYKIVSNGFENAKLDAERIDILKSLIDFGLGVFKTPFQHQVNAIENYYEGKDIMVTSGTGSGKTECFLWPILTDLIYESYHNEQSWKQEGIRALVLYPMNALVSDQLGRMRNIIGKKDDAFHKILCGKGIRRRVRFGMYTGRTPYAGQDNINKNKNLAGLIRKNYIDSNAHDKLKEIGRIPSKNLDKFYKNLSKGLQITDSEDAELYTRGEMQKICPDILITNYSMLEYMLMRPIEDNFWNKTIQWLNVAEDNKLLLVIDEAHMYRGASGGEVSLLIRRLMDKLGINSSKMKCILTSASIPADKNNELQEFACGLTGKDSAHDFFKIIREETEKVDNYKVGTMEQASFYANLSLYNLQGEFEQQLIEYNKFVEMYNWSKVPIEADKIGHWLFKNLAEDSLMCQLIHVCSEKGKAFSTIAKEVFEADVPISISEQALEILMQLGTMAKSNDGKVLLGSKVHMLFKGLQGLFACVNPNCTHSHEGMGIKLGYITDKNIEICPHCGGRMFELMMDRKCGTLYIRVFIDDEMRNVEPFDFLWPRHNRIIKAPHEMHLWIMPENRTDLFKINKKRGKAKDKSVVGYLDSKTGLLFREESHAGEEGYLKVLISDYFSKENEAYSFSTCPNCGKDYNRITPFITRGNEPFANIVKAQFESQVSKDMSLNNEGKKVLLFSDSRQRAATLARDMTISSDGDAGRQAIFMAQKLLDDSREGDNTLDLLYYAFLKVVYDNKLNFFYGEEKDIFKSHLKKYEEFYSLRSRVRFNNMDKKIGNPPQMFYQLLLKNISDSYRSFNNLGLGQVVLAESGDAGEDLEYEILGKAELLTGICEEDIRAIYNTWIQYLLVRKIAVFPEIGDDVRNNILAYDRGGFGIDEIAKFPQFINAILSEYGVTGDKVQILLDKFDFMTEILQASGRNHNRKYVFGSRLELKTAENSKWYKCHRCAGVSTYTLWGHCIYCGSKDYVHLIDEEHLNRYSLWRMPVLNAIAGEKIRNITTEEHTAQLSYKDTKKNIWVTTEKHELAFRNITLEEDEEPIDVLSCTTTMEVGIDIGSLTSVGLRNVPPMRENYQQRAGRAGRAGAAVSSIVTYTENGPHDAWYFKHPSEIISGTPRIPWIDATNKKLVKRHINLILLQEYLRTGQLGLDDINTINFFDTGENLNYLSFIDWAKENIASIRKRENVLIPLKEFNWKTYIKELDDNICIIASKVEEAPFMYTPPVKTDDSRSNSYRLMDVLFSEGMLPNYSFPRNIVHFWIEDLNGVVKESPERSIDIALSEYAPGRSLVVNKQTYISGGLFDYYTKFQKDKRFKAAEAWLELEDEYNKRVICCTNPFCGWFGVNEKYEKCPLCNDTLESHTMIKPWGFAAREGRNIPETHENQEMSYASQPSYSSMPSGAKMREVGVAGYIKMENRDNQKLVIINKGPEEEGFELCGKCGAIEPNIGNSTEKNNRKRPYKIPYMKDDSMKCSHNYSNVYLGYEFNTDMMVLELKLDESKLDLEAPFSVWLIPALTTFTEALAVAASIELDVEFGDMKSGFRIRTVGNNTYADVYLYDSLSSGAGYAGRVSRLIDSVLNKMNEIFVDCDCSGSCPNCLQHFWNQRQKCNLDRFLGSDFLEFMRGGKLRVSVEKEEQEKYFNQIIRIAEMQRYHKIIDKKNNKFYLKTRDGEKEIIIYPAMCNLKVLDIKNKICLSDRMCKYAISEIWQSIRQQL</sequence>
<dbReference type="PROSITE" id="PS51194">
    <property type="entry name" value="HELICASE_CTER"/>
    <property type="match status" value="1"/>
</dbReference>
<dbReference type="GO" id="GO:0036297">
    <property type="term" value="P:interstrand cross-link repair"/>
    <property type="evidence" value="ECO:0007669"/>
    <property type="project" value="TreeGrafter"/>
</dbReference>
<keyword evidence="2" id="KW-0067">ATP-binding</keyword>
<proteinExistence type="predicted"/>
<dbReference type="SMART" id="SM00490">
    <property type="entry name" value="HELICc"/>
    <property type="match status" value="1"/>
</dbReference>
<protein>
    <recommendedName>
        <fullName evidence="7">DEAD/DEAH box helicase</fullName>
    </recommendedName>
</protein>
<gene>
    <name evidence="5" type="ORF">SH1V18_38390</name>
</gene>
<dbReference type="PANTHER" id="PTHR47957:SF3">
    <property type="entry name" value="ATP-DEPENDENT HELICASE HRQ1"/>
    <property type="match status" value="1"/>
</dbReference>
<dbReference type="InterPro" id="IPR018973">
    <property type="entry name" value="MZB"/>
</dbReference>
<dbReference type="PANTHER" id="PTHR47957">
    <property type="entry name" value="ATP-DEPENDENT HELICASE HRQ1"/>
    <property type="match status" value="1"/>
</dbReference>
<dbReference type="GO" id="GO:0005524">
    <property type="term" value="F:ATP binding"/>
    <property type="evidence" value="ECO:0007669"/>
    <property type="project" value="UniProtKB-KW"/>
</dbReference>
<evidence type="ECO:0000313" key="6">
    <source>
        <dbReference type="Proteomes" id="UP001144256"/>
    </source>
</evidence>
<dbReference type="SUPFAM" id="SSF52540">
    <property type="entry name" value="P-loop containing nucleoside triphosphate hydrolases"/>
    <property type="match status" value="2"/>
</dbReference>
<dbReference type="EMBL" id="BRLB01000016">
    <property type="protein sequence ID" value="GKX31359.1"/>
    <property type="molecule type" value="Genomic_DNA"/>
</dbReference>
<dbReference type="PROSITE" id="PS51192">
    <property type="entry name" value="HELICASE_ATP_BIND_1"/>
    <property type="match status" value="1"/>
</dbReference>
<dbReference type="InterPro" id="IPR001650">
    <property type="entry name" value="Helicase_C-like"/>
</dbReference>
<evidence type="ECO:0008006" key="7">
    <source>
        <dbReference type="Google" id="ProtNLM"/>
    </source>
</evidence>
<dbReference type="RefSeq" id="WP_281818334.1">
    <property type="nucleotide sequence ID" value="NZ_BRLB01000016.1"/>
</dbReference>
<dbReference type="Gene3D" id="3.40.50.300">
    <property type="entry name" value="P-loop containing nucleotide triphosphate hydrolases"/>
    <property type="match status" value="2"/>
</dbReference>
<evidence type="ECO:0000313" key="5">
    <source>
        <dbReference type="EMBL" id="GKX31359.1"/>
    </source>
</evidence>
<dbReference type="SMART" id="SM00487">
    <property type="entry name" value="DEXDc"/>
    <property type="match status" value="1"/>
</dbReference>
<keyword evidence="6" id="KW-1185">Reference proteome</keyword>